<feature type="domain" description="NADP-dependent oxidoreductase" evidence="2">
    <location>
        <begin position="16"/>
        <end position="313"/>
    </location>
</feature>
<dbReference type="Proteomes" id="UP001596417">
    <property type="component" value="Unassembled WGS sequence"/>
</dbReference>
<keyword evidence="4" id="KW-1185">Reference proteome</keyword>
<dbReference type="RefSeq" id="WP_264556198.1">
    <property type="nucleotide sequence ID" value="NZ_CP109979.1"/>
</dbReference>
<name>A0ABD5YQD2_9EURY</name>
<proteinExistence type="predicted"/>
<dbReference type="SUPFAM" id="SSF51430">
    <property type="entry name" value="NAD(P)-linked oxidoreductase"/>
    <property type="match status" value="1"/>
</dbReference>
<evidence type="ECO:0000256" key="1">
    <source>
        <dbReference type="ARBA" id="ARBA00023002"/>
    </source>
</evidence>
<dbReference type="EMBL" id="JBHTAX010000001">
    <property type="protein sequence ID" value="MFC7191495.1"/>
    <property type="molecule type" value="Genomic_DNA"/>
</dbReference>
<dbReference type="GO" id="GO:0005829">
    <property type="term" value="C:cytosol"/>
    <property type="evidence" value="ECO:0007669"/>
    <property type="project" value="UniProtKB-ARBA"/>
</dbReference>
<dbReference type="PANTHER" id="PTHR43364:SF4">
    <property type="entry name" value="NAD(P)-LINKED OXIDOREDUCTASE SUPERFAMILY PROTEIN"/>
    <property type="match status" value="1"/>
</dbReference>
<dbReference type="PRINTS" id="PR00069">
    <property type="entry name" value="ALDKETRDTASE"/>
</dbReference>
<dbReference type="InterPro" id="IPR023210">
    <property type="entry name" value="NADP_OxRdtase_dom"/>
</dbReference>
<dbReference type="GeneID" id="76201229"/>
<dbReference type="Gene3D" id="3.20.20.100">
    <property type="entry name" value="NADP-dependent oxidoreductase domain"/>
    <property type="match status" value="1"/>
</dbReference>
<dbReference type="GO" id="GO:0016491">
    <property type="term" value="F:oxidoreductase activity"/>
    <property type="evidence" value="ECO:0007669"/>
    <property type="project" value="UniProtKB-KW"/>
</dbReference>
<organism evidence="3 4">
    <name type="scientific">Halocatena marina</name>
    <dbReference type="NCBI Taxonomy" id="2934937"/>
    <lineage>
        <taxon>Archaea</taxon>
        <taxon>Methanobacteriati</taxon>
        <taxon>Methanobacteriota</taxon>
        <taxon>Stenosarchaea group</taxon>
        <taxon>Halobacteria</taxon>
        <taxon>Halobacteriales</taxon>
        <taxon>Natronomonadaceae</taxon>
        <taxon>Halocatena</taxon>
    </lineage>
</organism>
<dbReference type="PANTHER" id="PTHR43364">
    <property type="entry name" value="NADH-SPECIFIC METHYLGLYOXAL REDUCTASE-RELATED"/>
    <property type="match status" value="1"/>
</dbReference>
<keyword evidence="1 3" id="KW-0560">Oxidoreductase</keyword>
<evidence type="ECO:0000313" key="4">
    <source>
        <dbReference type="Proteomes" id="UP001596417"/>
    </source>
</evidence>
<dbReference type="InterPro" id="IPR020471">
    <property type="entry name" value="AKR"/>
</dbReference>
<dbReference type="AlphaFoldDB" id="A0ABD5YQD2"/>
<comment type="caution">
    <text evidence="3">The sequence shown here is derived from an EMBL/GenBank/DDBJ whole genome shotgun (WGS) entry which is preliminary data.</text>
</comment>
<sequence length="325" mass="36739">MMYTQLGSTGLEVSQLCLGCMNFGTEREWMMGDRDASIDIINHAIDHGINFLDTANMYSQGESERIVGEAIGEYDREELVIATKVFFPMGDGPNKQGLSRKHILDQVEGSLERLGTEYIDLYQIHRWDEQTPIEESLSALQYLIDMGKVRYIGASTMAGWQLSKALYTADLDGYERFTCIQPEYNLIDRHEEANALPICAEEGLAVIPWSPLAGGFLTGKYEREESIPTNTRAKTDEYTENRFTEENWDVLDVVREVADERNATPAQISLAWLLHKDVVDAPIIGPRSLDHLAENMDAITITLTDDEIARLEEPIFPQWPVKGKN</sequence>
<gene>
    <name evidence="3" type="ORF">ACFQL7_17935</name>
</gene>
<evidence type="ECO:0000313" key="3">
    <source>
        <dbReference type="EMBL" id="MFC7191495.1"/>
    </source>
</evidence>
<dbReference type="CDD" id="cd19079">
    <property type="entry name" value="AKR_EcYajO-like"/>
    <property type="match status" value="1"/>
</dbReference>
<dbReference type="InterPro" id="IPR050523">
    <property type="entry name" value="AKR_Detox_Biosynth"/>
</dbReference>
<accession>A0ABD5YQD2</accession>
<reference evidence="3 4" key="1">
    <citation type="journal article" date="2019" name="Int. J. Syst. Evol. Microbiol.">
        <title>The Global Catalogue of Microorganisms (GCM) 10K type strain sequencing project: providing services to taxonomists for standard genome sequencing and annotation.</title>
        <authorList>
            <consortium name="The Broad Institute Genomics Platform"/>
            <consortium name="The Broad Institute Genome Sequencing Center for Infectious Disease"/>
            <person name="Wu L."/>
            <person name="Ma J."/>
        </authorList>
    </citation>
    <scope>NUCLEOTIDE SEQUENCE [LARGE SCALE GENOMIC DNA]</scope>
    <source>
        <strain evidence="3 4">RDMS1</strain>
    </source>
</reference>
<dbReference type="FunFam" id="3.20.20.100:FF:000004">
    <property type="entry name" value="Oxidoreductase, aldo/keto reductase"/>
    <property type="match status" value="1"/>
</dbReference>
<dbReference type="Pfam" id="PF00248">
    <property type="entry name" value="Aldo_ket_red"/>
    <property type="match status" value="1"/>
</dbReference>
<dbReference type="InterPro" id="IPR036812">
    <property type="entry name" value="NAD(P)_OxRdtase_dom_sf"/>
</dbReference>
<dbReference type="EC" id="1.1.1.-" evidence="3"/>
<protein>
    <submittedName>
        <fullName evidence="3">Aldo/keto reductase</fullName>
        <ecNumber evidence="3">1.1.1.-</ecNumber>
    </submittedName>
</protein>
<evidence type="ECO:0000259" key="2">
    <source>
        <dbReference type="Pfam" id="PF00248"/>
    </source>
</evidence>